<dbReference type="Proteomes" id="UP000018458">
    <property type="component" value="Unassembled WGS sequence"/>
</dbReference>
<dbReference type="AlphaFoldDB" id="E8LHX4"/>
<evidence type="ECO:0000313" key="1">
    <source>
        <dbReference type="EMBL" id="EFY07870.1"/>
    </source>
</evidence>
<reference evidence="1 2" key="1">
    <citation type="submission" date="2011-01" db="EMBL/GenBank/DDBJ databases">
        <authorList>
            <person name="Weinstock G."/>
            <person name="Sodergren E."/>
            <person name="Clifton S."/>
            <person name="Fulton L."/>
            <person name="Fulton B."/>
            <person name="Courtney L."/>
            <person name="Fronick C."/>
            <person name="Harrison M."/>
            <person name="Strong C."/>
            <person name="Farmer C."/>
            <person name="Delahaunty K."/>
            <person name="Markovic C."/>
            <person name="Hall O."/>
            <person name="Minx P."/>
            <person name="Tomlinson C."/>
            <person name="Mitreva M."/>
            <person name="Hou S."/>
            <person name="Chen J."/>
            <person name="Wollam A."/>
            <person name="Pepin K.H."/>
            <person name="Johnson M."/>
            <person name="Bhonagiri V."/>
            <person name="Zhang X."/>
            <person name="Suruliraj S."/>
            <person name="Warren W."/>
            <person name="Chinwalla A."/>
            <person name="Mardis E.R."/>
            <person name="Wilson R.K."/>
        </authorList>
    </citation>
    <scope>NUCLEOTIDE SEQUENCE [LARGE SCALE GENOMIC DNA]</scope>
    <source>
        <strain evidence="2">DSM 22608 / JCM 16073 / KCTC 15190 / YIT 12066</strain>
    </source>
</reference>
<comment type="caution">
    <text evidence="1">The sequence shown here is derived from an EMBL/GenBank/DDBJ whole genome shotgun (WGS) entry which is preliminary data.</text>
</comment>
<keyword evidence="2" id="KW-1185">Reference proteome</keyword>
<accession>E8LHX4</accession>
<name>E8LHX4_SUCHY</name>
<dbReference type="STRING" id="762983.HMPREF9444_00287"/>
<sequence>MEVWLIRLKRHRFAFLRKNRWFHLLKFIKKAVKYLPFQSREFFRWKKPR</sequence>
<protein>
    <submittedName>
        <fullName evidence="1">Uncharacterized protein</fullName>
    </submittedName>
</protein>
<proteinExistence type="predicted"/>
<evidence type="ECO:0000313" key="2">
    <source>
        <dbReference type="Proteomes" id="UP000018458"/>
    </source>
</evidence>
<dbReference type="EMBL" id="AEVO01000011">
    <property type="protein sequence ID" value="EFY07870.1"/>
    <property type="molecule type" value="Genomic_DNA"/>
</dbReference>
<organism evidence="1 2">
    <name type="scientific">Succinatimonas hippei (strain DSM 22608 / JCM 16073 / KCTC 15190 / YIT 12066)</name>
    <dbReference type="NCBI Taxonomy" id="762983"/>
    <lineage>
        <taxon>Bacteria</taxon>
        <taxon>Pseudomonadati</taxon>
        <taxon>Pseudomonadota</taxon>
        <taxon>Gammaproteobacteria</taxon>
        <taxon>Aeromonadales</taxon>
        <taxon>Succinivibrionaceae</taxon>
        <taxon>Succinatimonas</taxon>
    </lineage>
</organism>
<dbReference type="HOGENOM" id="CLU_3141466_0_0_6"/>
<gene>
    <name evidence="1" type="ORF">HMPREF9444_00287</name>
</gene>